<reference evidence="1 2" key="1">
    <citation type="journal article" date="2022" name="Genome Biol. Evol.">
        <title>The Spruce Budworm Genome: Reconstructing the Evolutionary History of Antifreeze Proteins.</title>
        <authorList>
            <person name="Beliveau C."/>
            <person name="Gagne P."/>
            <person name="Picq S."/>
            <person name="Vernygora O."/>
            <person name="Keeling C.I."/>
            <person name="Pinkney K."/>
            <person name="Doucet D."/>
            <person name="Wen F."/>
            <person name="Johnston J.S."/>
            <person name="Maaroufi H."/>
            <person name="Boyle B."/>
            <person name="Laroche J."/>
            <person name="Dewar K."/>
            <person name="Juretic N."/>
            <person name="Blackburn G."/>
            <person name="Nisole A."/>
            <person name="Brunet B."/>
            <person name="Brandao M."/>
            <person name="Lumley L."/>
            <person name="Duan J."/>
            <person name="Quan G."/>
            <person name="Lucarotti C.J."/>
            <person name="Roe A.D."/>
            <person name="Sperling F.A.H."/>
            <person name="Levesque R.C."/>
            <person name="Cusson M."/>
        </authorList>
    </citation>
    <scope>NUCLEOTIDE SEQUENCE [LARGE SCALE GENOMIC DNA]</scope>
    <source>
        <strain evidence="1">Glfc:IPQL:Cfum</strain>
    </source>
</reference>
<accession>A0ACC0KT78</accession>
<gene>
    <name evidence="1" type="ORF">MSG28_013377</name>
</gene>
<sequence length="737" mass="81165">MTRKSLTNVQAEDHGITIVFTLLFVTRYKTRVERGGEYDCECQREAGSAQSEAPHEAAICDAILSSVSNKIMLHALASRGGSLILLPHIGSATVRTRRDMAELAANNVINALTGKPLITPGWIRAWCWIMSPKPPSLTPAMACIEKAAGGGVLLGRKLTATYPGIVLTQCMPMDTRDYFRLLKAHQPLQLLTPSGMAQSGSQGAVRGVRRPRGWAAMSAPSHTASTPQACACTNISLMQLFHELKQKFPSVPDHVVSSTIELYCHDKQACETQLHSEVKASLTHAYHASSSAAARHHDQKLSAPAKCRNQPIFNHEAPKLTAIKAVPCQEPQTAVLSLNSITDENENNKVNTDANQNVVELKPFSKAELTNNASPVTVINIDNCVAKYSIESPSDLELTNETPKDQVSIPQTNAPEPESTNYRILKSNKIRYNLHEKLEKGKEKKTIKKEEQITKEESPKTELAPKEPIHEKPKRPNTLDFIKPNPDIAFKPQRVAETEPCRSVSPAPPKQEPQPVKETTPGGTYRPERGFPVNVSVNVNCHMDYGYDPWLEDYSNPRPITSVNLTVCTPTSNMASPIREPREDDGFEGHVLVTVSPSTTRGPPRRRAPPPPAPPSRLETGHRPSRSAPEPPDTAQERSLIERQKERLGRLARALAQERGRLAQISRETHILAAPLPSPAAAQKLRDDVERLRDQCDTLAKRLEMGGNTNYGIAVDAQSTKWRALGEAYVQQWTSIG</sequence>
<keyword evidence="2" id="KW-1185">Reference proteome</keyword>
<evidence type="ECO:0000313" key="1">
    <source>
        <dbReference type="EMBL" id="KAI8439683.1"/>
    </source>
</evidence>
<evidence type="ECO:0000313" key="2">
    <source>
        <dbReference type="Proteomes" id="UP001064048"/>
    </source>
</evidence>
<protein>
    <submittedName>
        <fullName evidence="1">Uncharacterized protein</fullName>
    </submittedName>
</protein>
<proteinExistence type="predicted"/>
<dbReference type="Proteomes" id="UP001064048">
    <property type="component" value="Chromosome 23"/>
</dbReference>
<comment type="caution">
    <text evidence="1">The sequence shown here is derived from an EMBL/GenBank/DDBJ whole genome shotgun (WGS) entry which is preliminary data.</text>
</comment>
<organism evidence="1 2">
    <name type="scientific">Choristoneura fumiferana</name>
    <name type="common">Spruce budworm moth</name>
    <name type="synonym">Archips fumiferana</name>
    <dbReference type="NCBI Taxonomy" id="7141"/>
    <lineage>
        <taxon>Eukaryota</taxon>
        <taxon>Metazoa</taxon>
        <taxon>Ecdysozoa</taxon>
        <taxon>Arthropoda</taxon>
        <taxon>Hexapoda</taxon>
        <taxon>Insecta</taxon>
        <taxon>Pterygota</taxon>
        <taxon>Neoptera</taxon>
        <taxon>Endopterygota</taxon>
        <taxon>Lepidoptera</taxon>
        <taxon>Glossata</taxon>
        <taxon>Ditrysia</taxon>
        <taxon>Tortricoidea</taxon>
        <taxon>Tortricidae</taxon>
        <taxon>Tortricinae</taxon>
        <taxon>Choristoneura</taxon>
    </lineage>
</organism>
<name>A0ACC0KT78_CHOFU</name>
<dbReference type="EMBL" id="CM046123">
    <property type="protein sequence ID" value="KAI8439683.1"/>
    <property type="molecule type" value="Genomic_DNA"/>
</dbReference>